<evidence type="ECO:0000313" key="7">
    <source>
        <dbReference type="EMBL" id="PWJ95124.1"/>
    </source>
</evidence>
<keyword evidence="3 6" id="KW-0963">Cytoplasm</keyword>
<feature type="binding site" evidence="6">
    <location>
        <position position="97"/>
    </location>
    <ligand>
        <name>substrate</name>
    </ligand>
</feature>
<dbReference type="Proteomes" id="UP000245921">
    <property type="component" value="Unassembled WGS sequence"/>
</dbReference>
<sequence>MKKTGIYNSIISSEIAKMGHTDILTIVDMGYPIPKESKYVDIVLDKGKPSFKEVLQIVLKELEIEQVIIASEIKEKNKEQYEYITKNIKTTIKELTHEEFKKHAKDSRFFIRTGEASPYSNIMLISGVIF</sequence>
<dbReference type="Pfam" id="PF05025">
    <property type="entry name" value="RbsD_FucU"/>
    <property type="match status" value="1"/>
</dbReference>
<comment type="catalytic activity">
    <reaction evidence="1 6">
        <text>beta-D-ribopyranose = beta-D-ribofuranose</text>
        <dbReference type="Rhea" id="RHEA:25432"/>
        <dbReference type="ChEBI" id="CHEBI:27476"/>
        <dbReference type="ChEBI" id="CHEBI:47002"/>
        <dbReference type="EC" id="5.4.99.62"/>
    </reaction>
</comment>
<dbReference type="GO" id="GO:0005829">
    <property type="term" value="C:cytosol"/>
    <property type="evidence" value="ECO:0007669"/>
    <property type="project" value="TreeGrafter"/>
</dbReference>
<keyword evidence="5 6" id="KW-0119">Carbohydrate metabolism</keyword>
<evidence type="ECO:0000256" key="2">
    <source>
        <dbReference type="ARBA" id="ARBA00012862"/>
    </source>
</evidence>
<dbReference type="PANTHER" id="PTHR37831">
    <property type="entry name" value="D-RIBOSE PYRANASE"/>
    <property type="match status" value="1"/>
</dbReference>
<comment type="caution">
    <text evidence="7">The sequence shown here is derived from an EMBL/GenBank/DDBJ whole genome shotgun (WGS) entry which is preliminary data.</text>
</comment>
<dbReference type="Gene3D" id="3.40.1650.10">
    <property type="entry name" value="RbsD-like domain"/>
    <property type="match status" value="1"/>
</dbReference>
<dbReference type="GO" id="GO:0062193">
    <property type="term" value="F:D-ribose pyranase activity"/>
    <property type="evidence" value="ECO:0007669"/>
    <property type="project" value="UniProtKB-EC"/>
</dbReference>
<dbReference type="NCBIfam" id="NF008761">
    <property type="entry name" value="PRK11797.1"/>
    <property type="match status" value="1"/>
</dbReference>
<comment type="subunit">
    <text evidence="6">Homodecamer.</text>
</comment>
<reference evidence="7 8" key="1">
    <citation type="submission" date="2018-05" db="EMBL/GenBank/DDBJ databases">
        <title>Genomic Encyclopedia of Type Strains, Phase IV (KMG-IV): sequencing the most valuable type-strain genomes for metagenomic binning, comparative biology and taxonomic classification.</title>
        <authorList>
            <person name="Goeker M."/>
        </authorList>
    </citation>
    <scope>NUCLEOTIDE SEQUENCE [LARGE SCALE GENOMIC DNA]</scope>
    <source>
        <strain evidence="7 8">DSM 24906</strain>
    </source>
</reference>
<dbReference type="HAMAP" id="MF_01661">
    <property type="entry name" value="D_rib_pyranase"/>
    <property type="match status" value="1"/>
</dbReference>
<evidence type="ECO:0000256" key="6">
    <source>
        <dbReference type="HAMAP-Rule" id="MF_01661"/>
    </source>
</evidence>
<keyword evidence="4 6" id="KW-0413">Isomerase</keyword>
<dbReference type="RefSeq" id="WP_109604659.1">
    <property type="nucleotide sequence ID" value="NZ_QGGI01000007.1"/>
</dbReference>
<dbReference type="EMBL" id="QGGI01000007">
    <property type="protein sequence ID" value="PWJ95124.1"/>
    <property type="molecule type" value="Genomic_DNA"/>
</dbReference>
<feature type="binding site" evidence="6">
    <location>
        <position position="28"/>
    </location>
    <ligand>
        <name>substrate</name>
    </ligand>
</feature>
<dbReference type="PANTHER" id="PTHR37831:SF1">
    <property type="entry name" value="D-RIBOSE PYRANASE"/>
    <property type="match status" value="1"/>
</dbReference>
<gene>
    <name evidence="6" type="primary">rbsD</name>
    <name evidence="7" type="ORF">C7380_10779</name>
</gene>
<dbReference type="InterPro" id="IPR023750">
    <property type="entry name" value="RbsD-like_sf"/>
</dbReference>
<dbReference type="InterPro" id="IPR023064">
    <property type="entry name" value="D-ribose_pyranase"/>
</dbReference>
<accession>A0AA45HIV4</accession>
<feature type="binding site" evidence="6">
    <location>
        <begin position="119"/>
        <end position="121"/>
    </location>
    <ligand>
        <name>substrate</name>
    </ligand>
</feature>
<proteinExistence type="inferred from homology"/>
<keyword evidence="8" id="KW-1185">Reference proteome</keyword>
<comment type="function">
    <text evidence="6">Catalyzes the interconversion of beta-pyran and beta-furan forms of D-ribose.</text>
</comment>
<feature type="active site" description="Proton donor" evidence="6">
    <location>
        <position position="20"/>
    </location>
</feature>
<dbReference type="AlphaFoldDB" id="A0AA45HIV4"/>
<dbReference type="GO" id="GO:0019303">
    <property type="term" value="P:D-ribose catabolic process"/>
    <property type="evidence" value="ECO:0007669"/>
    <property type="project" value="UniProtKB-UniRule"/>
</dbReference>
<protein>
    <recommendedName>
        <fullName evidence="2 6">D-ribose pyranase</fullName>
        <ecNumber evidence="2 6">5.4.99.62</ecNumber>
    </recommendedName>
</protein>
<dbReference type="EC" id="5.4.99.62" evidence="2 6"/>
<dbReference type="GO" id="GO:0016872">
    <property type="term" value="F:intramolecular lyase activity"/>
    <property type="evidence" value="ECO:0007669"/>
    <property type="project" value="UniProtKB-UniRule"/>
</dbReference>
<comment type="similarity">
    <text evidence="6">Belongs to the RbsD / FucU family. RbsD subfamily.</text>
</comment>
<dbReference type="InterPro" id="IPR007721">
    <property type="entry name" value="RbsD_FucU"/>
</dbReference>
<organism evidence="7 8">
    <name type="scientific">Oceanotoga teriensis</name>
    <dbReference type="NCBI Taxonomy" id="515440"/>
    <lineage>
        <taxon>Bacteria</taxon>
        <taxon>Thermotogati</taxon>
        <taxon>Thermotogota</taxon>
        <taxon>Thermotogae</taxon>
        <taxon>Petrotogales</taxon>
        <taxon>Petrotogaceae</taxon>
        <taxon>Oceanotoga</taxon>
    </lineage>
</organism>
<dbReference type="GO" id="GO:0048029">
    <property type="term" value="F:monosaccharide binding"/>
    <property type="evidence" value="ECO:0007669"/>
    <property type="project" value="InterPro"/>
</dbReference>
<comment type="subcellular location">
    <subcellularLocation>
        <location evidence="6">Cytoplasm</location>
    </subcellularLocation>
</comment>
<name>A0AA45HIV4_9BACT</name>
<comment type="pathway">
    <text evidence="6">Carbohydrate metabolism; D-ribose degradation; D-ribose 5-phosphate from beta-D-ribopyranose: step 1/2.</text>
</comment>
<evidence type="ECO:0000256" key="1">
    <source>
        <dbReference type="ARBA" id="ARBA00000223"/>
    </source>
</evidence>
<evidence type="ECO:0000256" key="5">
    <source>
        <dbReference type="ARBA" id="ARBA00023277"/>
    </source>
</evidence>
<dbReference type="SUPFAM" id="SSF102546">
    <property type="entry name" value="RbsD-like"/>
    <property type="match status" value="1"/>
</dbReference>
<evidence type="ECO:0000256" key="3">
    <source>
        <dbReference type="ARBA" id="ARBA00022490"/>
    </source>
</evidence>
<evidence type="ECO:0000256" key="4">
    <source>
        <dbReference type="ARBA" id="ARBA00023235"/>
    </source>
</evidence>
<evidence type="ECO:0000313" key="8">
    <source>
        <dbReference type="Proteomes" id="UP000245921"/>
    </source>
</evidence>